<evidence type="ECO:0000256" key="1">
    <source>
        <dbReference type="SAM" id="Phobius"/>
    </source>
</evidence>
<keyword evidence="1" id="KW-0812">Transmembrane</keyword>
<sequence>MNIYPLIKTQPPPGTGRLLLWIWLKIMAVFMALAFVLVIRVPGQIRGYIYNIFREAARAQVMISTRHMLTLSDDHFVVRYYPGDADGALLVLKTAREFYPLVSRDFRFSSKKKIPLVVHPTRESLNASFGWPASESAMGVYWAGVIRVLSPNAWIDARDPRQVEEVFVASGPVAHELTHLVVDYITRGNVPRWFTEGVAQYEEYRLTGFRFARTGDFAGQPLYDFAEMERGFERLPNQTLAYWQSLAAVEYLVEVYGEESLHKILAALGQGRDMDGALQQVAGQDLDQFAAGLGSWLGQKRDGRSN</sequence>
<feature type="transmembrane region" description="Helical" evidence="1">
    <location>
        <begin position="20"/>
        <end position="39"/>
    </location>
</feature>
<dbReference type="EMBL" id="JAUSUX010000001">
    <property type="protein sequence ID" value="MDQ0284970.1"/>
    <property type="molecule type" value="Genomic_DNA"/>
</dbReference>
<evidence type="ECO:0000313" key="4">
    <source>
        <dbReference type="Proteomes" id="UP001225644"/>
    </source>
</evidence>
<dbReference type="Pfam" id="PF13485">
    <property type="entry name" value="Peptidase_MA_2"/>
    <property type="match status" value="1"/>
</dbReference>
<feature type="domain" description="Peptidase MA-like" evidence="2">
    <location>
        <begin position="170"/>
        <end position="289"/>
    </location>
</feature>
<dbReference type="InterPro" id="IPR039568">
    <property type="entry name" value="Peptidase_MA-like_dom"/>
</dbReference>
<organism evidence="3 4">
    <name type="scientific">Desulfofundulus luciae</name>
    <dbReference type="NCBI Taxonomy" id="74702"/>
    <lineage>
        <taxon>Bacteria</taxon>
        <taxon>Bacillati</taxon>
        <taxon>Bacillota</taxon>
        <taxon>Clostridia</taxon>
        <taxon>Eubacteriales</taxon>
        <taxon>Peptococcaceae</taxon>
        <taxon>Desulfofundulus</taxon>
    </lineage>
</organism>
<keyword evidence="1" id="KW-1133">Transmembrane helix</keyword>
<dbReference type="RefSeq" id="WP_307398795.1">
    <property type="nucleotide sequence ID" value="NZ_JAUSUX010000001.1"/>
</dbReference>
<keyword evidence="1" id="KW-0472">Membrane</keyword>
<evidence type="ECO:0000259" key="2">
    <source>
        <dbReference type="Pfam" id="PF13485"/>
    </source>
</evidence>
<dbReference type="Proteomes" id="UP001225644">
    <property type="component" value="Unassembled WGS sequence"/>
</dbReference>
<protein>
    <recommendedName>
        <fullName evidence="2">Peptidase MA-like domain-containing protein</fullName>
    </recommendedName>
</protein>
<evidence type="ECO:0000313" key="3">
    <source>
        <dbReference type="EMBL" id="MDQ0284970.1"/>
    </source>
</evidence>
<proteinExistence type="predicted"/>
<gene>
    <name evidence="3" type="ORF">J2Z49_000060</name>
</gene>
<comment type="caution">
    <text evidence="3">The sequence shown here is derived from an EMBL/GenBank/DDBJ whole genome shotgun (WGS) entry which is preliminary data.</text>
</comment>
<accession>A0ABU0AWX9</accession>
<reference evidence="3 4" key="1">
    <citation type="submission" date="2023-07" db="EMBL/GenBank/DDBJ databases">
        <title>Genomic Encyclopedia of Type Strains, Phase IV (KMG-IV): sequencing the most valuable type-strain genomes for metagenomic binning, comparative biology and taxonomic classification.</title>
        <authorList>
            <person name="Goeker M."/>
        </authorList>
    </citation>
    <scope>NUCLEOTIDE SEQUENCE [LARGE SCALE GENOMIC DNA]</scope>
    <source>
        <strain evidence="3 4">DSM 12396</strain>
    </source>
</reference>
<keyword evidence="4" id="KW-1185">Reference proteome</keyword>
<name>A0ABU0AWX9_9FIRM</name>